<evidence type="ECO:0000313" key="2">
    <source>
        <dbReference type="Proteomes" id="UP000183995"/>
    </source>
</evidence>
<accession>A0A1M5XHM9</accession>
<dbReference type="Pfam" id="PF12672">
    <property type="entry name" value="DUF3793"/>
    <property type="match status" value="1"/>
</dbReference>
<evidence type="ECO:0008006" key="3">
    <source>
        <dbReference type="Google" id="ProtNLM"/>
    </source>
</evidence>
<sequence>MEQLLVRYCSPTLAGIKTAGLFNYAFSDKDGLERSLAACGRLLNGKGVFIEALKVEGFRALLYVYRKSRLEEDLRKDGVPEFLSRYGYRSGAAADCLAHLKRRFDAGGEFPHEIGIFLGYPLEDVTGFIENAGQNSKCIGCWKVYSDEYTATALFEKYKKCRCIYEKMFSCGRSVSQLTVAA</sequence>
<organism evidence="1 2">
    <name type="scientific">Sporobacter termitidis DSM 10068</name>
    <dbReference type="NCBI Taxonomy" id="1123282"/>
    <lineage>
        <taxon>Bacteria</taxon>
        <taxon>Bacillati</taxon>
        <taxon>Bacillota</taxon>
        <taxon>Clostridia</taxon>
        <taxon>Eubacteriales</taxon>
        <taxon>Oscillospiraceae</taxon>
        <taxon>Sporobacter</taxon>
    </lineage>
</organism>
<dbReference type="Proteomes" id="UP000183995">
    <property type="component" value="Unassembled WGS sequence"/>
</dbReference>
<protein>
    <recommendedName>
        <fullName evidence="3">DUF3793 family protein</fullName>
    </recommendedName>
</protein>
<dbReference type="InterPro" id="IPR024523">
    <property type="entry name" value="DUF3793"/>
</dbReference>
<name>A0A1M5XHM9_9FIRM</name>
<dbReference type="AlphaFoldDB" id="A0A1M5XHM9"/>
<dbReference type="RefSeq" id="WP_073077971.1">
    <property type="nucleotide sequence ID" value="NZ_FQXV01000005.1"/>
</dbReference>
<reference evidence="1 2" key="1">
    <citation type="submission" date="2016-11" db="EMBL/GenBank/DDBJ databases">
        <authorList>
            <person name="Jaros S."/>
            <person name="Januszkiewicz K."/>
            <person name="Wedrychowicz H."/>
        </authorList>
    </citation>
    <scope>NUCLEOTIDE SEQUENCE [LARGE SCALE GENOMIC DNA]</scope>
    <source>
        <strain evidence="1 2">DSM 10068</strain>
    </source>
</reference>
<keyword evidence="2" id="KW-1185">Reference proteome</keyword>
<evidence type="ECO:0000313" key="1">
    <source>
        <dbReference type="EMBL" id="SHH99375.1"/>
    </source>
</evidence>
<dbReference type="EMBL" id="FQXV01000005">
    <property type="protein sequence ID" value="SHH99375.1"/>
    <property type="molecule type" value="Genomic_DNA"/>
</dbReference>
<gene>
    <name evidence="1" type="ORF">SAMN02745823_01832</name>
</gene>
<proteinExistence type="predicted"/>
<dbReference type="STRING" id="1123282.SAMN02745823_01832"/>
<dbReference type="OrthoDB" id="5393676at2"/>